<dbReference type="SMART" id="SM00304">
    <property type="entry name" value="HAMP"/>
    <property type="match status" value="2"/>
</dbReference>
<comment type="similarity">
    <text evidence="2">Belongs to the methyl-accepting chemotaxis (MCP) protein family.</text>
</comment>
<accession>A0A1W2ET41</accession>
<dbReference type="AlphaFoldDB" id="A0A1W2ET41"/>
<feature type="domain" description="HAMP" evidence="8">
    <location>
        <begin position="427"/>
        <end position="479"/>
    </location>
</feature>
<dbReference type="Pfam" id="PF00015">
    <property type="entry name" value="MCPsignal"/>
    <property type="match status" value="1"/>
</dbReference>
<sequence length="751" mass="80704">MTISRLVNVLIMLIGLVAISFPISNLKESVTVMQDAQTSAQYARLSSALLTMQMGLLSEKADSPNLMRMDGQTLSKARALIQGNRETVDRGFASAEAIWSDLADADLVSLRDAISDRMSALVALRADLDQQLTRPLTERDPGFGEKFGKAGNALMAATVDFSKPIERFIANFDPATANLIRIKNGAWQTRNVGGSVWEIAHGPYTGGDLLSAEDKQKLSVIAGRTQTYWENVQEEANDPDVPAPVRDAVAKANASYFEGDFGKLRQDVVDSVASDAMPSMPFADWLSQLITAINTITDVASISVNAAVDTAMAQYEARIFEVQLAGGICLVVVGIWAIGYLILRRRLFIPLAAITQSVEKIAAGQLDTTIPSIGQKDEIGQMAAAVEVFRNAAIRNVTLEAEAAENRSRSEAERIEMQRRVEEEAEQRLQQATGALATGIRRLASGDMLCEIDEEFAPQFESLRADFNMSVRQLRDVLVVVSQSAASVDAGSKEFSVATDNLTQRTEQQAASIEQTAAALSDILSQVRSTSSRTMEARKIVHGSRLQADNAQNVVTDAIDAMRNIETSSAKITQIIGLIDEIAFQTNLLALNAGVEAARAGESGKGFAVVAQEVRMLAQRSTEAAKDIKKLIGDASNAVSEGVRLVNETGEGLSSIAGMVQTVDTHINAIASDAEQQTSNLGEVSNAINLMEKATQQNAAMAEEMTAASNDLHDEADRLSAELANFRLVSEKQQGQGGTGHQAHSRSRAAA</sequence>
<keyword evidence="6" id="KW-1133">Transmembrane helix</keyword>
<feature type="coiled-coil region" evidence="4">
    <location>
        <begin position="407"/>
        <end position="435"/>
    </location>
</feature>
<gene>
    <name evidence="9" type="ORF">SAMN06297251_13323</name>
</gene>
<evidence type="ECO:0000259" key="8">
    <source>
        <dbReference type="PROSITE" id="PS50885"/>
    </source>
</evidence>
<evidence type="ECO:0000256" key="3">
    <source>
        <dbReference type="PROSITE-ProRule" id="PRU00284"/>
    </source>
</evidence>
<dbReference type="SUPFAM" id="SSF158472">
    <property type="entry name" value="HAMP domain-like"/>
    <property type="match status" value="1"/>
</dbReference>
<dbReference type="Gene3D" id="1.10.8.500">
    <property type="entry name" value="HAMP domain in histidine kinase"/>
    <property type="match status" value="1"/>
</dbReference>
<dbReference type="CDD" id="cd06225">
    <property type="entry name" value="HAMP"/>
    <property type="match status" value="1"/>
</dbReference>
<evidence type="ECO:0000256" key="2">
    <source>
        <dbReference type="ARBA" id="ARBA00029447"/>
    </source>
</evidence>
<evidence type="ECO:0000256" key="5">
    <source>
        <dbReference type="SAM" id="MobiDB-lite"/>
    </source>
</evidence>
<dbReference type="Pfam" id="PF00672">
    <property type="entry name" value="HAMP"/>
    <property type="match status" value="1"/>
</dbReference>
<feature type="domain" description="Methyl-accepting transducer" evidence="7">
    <location>
        <begin position="484"/>
        <end position="713"/>
    </location>
</feature>
<keyword evidence="10" id="KW-1185">Reference proteome</keyword>
<evidence type="ECO:0000313" key="10">
    <source>
        <dbReference type="Proteomes" id="UP000192656"/>
    </source>
</evidence>
<evidence type="ECO:0000259" key="7">
    <source>
        <dbReference type="PROSITE" id="PS50111"/>
    </source>
</evidence>
<reference evidence="9 10" key="1">
    <citation type="submission" date="2017-04" db="EMBL/GenBank/DDBJ databases">
        <authorList>
            <person name="Afonso C.L."/>
            <person name="Miller P.J."/>
            <person name="Scott M.A."/>
            <person name="Spackman E."/>
            <person name="Goraichik I."/>
            <person name="Dimitrov K.M."/>
            <person name="Suarez D.L."/>
            <person name="Swayne D.E."/>
        </authorList>
    </citation>
    <scope>NUCLEOTIDE SEQUENCE [LARGE SCALE GENOMIC DNA]</scope>
    <source>
        <strain evidence="9 10">CGMCC 1.10972</strain>
    </source>
</reference>
<evidence type="ECO:0000256" key="4">
    <source>
        <dbReference type="SAM" id="Coils"/>
    </source>
</evidence>
<dbReference type="GO" id="GO:0006935">
    <property type="term" value="P:chemotaxis"/>
    <property type="evidence" value="ECO:0007669"/>
    <property type="project" value="UniProtKB-KW"/>
</dbReference>
<dbReference type="PROSITE" id="PS50885">
    <property type="entry name" value="HAMP"/>
    <property type="match status" value="2"/>
</dbReference>
<organism evidence="9 10">
    <name type="scientific">Fulvimarina manganoxydans</name>
    <dbReference type="NCBI Taxonomy" id="937218"/>
    <lineage>
        <taxon>Bacteria</taxon>
        <taxon>Pseudomonadati</taxon>
        <taxon>Pseudomonadota</taxon>
        <taxon>Alphaproteobacteria</taxon>
        <taxon>Hyphomicrobiales</taxon>
        <taxon>Aurantimonadaceae</taxon>
        <taxon>Fulvimarina</taxon>
    </lineage>
</organism>
<dbReference type="InterPro" id="IPR003660">
    <property type="entry name" value="HAMP_dom"/>
</dbReference>
<keyword evidence="6" id="KW-0812">Transmembrane</keyword>
<evidence type="ECO:0000313" key="9">
    <source>
        <dbReference type="EMBL" id="SMD12884.1"/>
    </source>
</evidence>
<feature type="coiled-coil region" evidence="4">
    <location>
        <begin position="684"/>
        <end position="722"/>
    </location>
</feature>
<feature type="domain" description="HAMP" evidence="8">
    <location>
        <begin position="345"/>
        <end position="398"/>
    </location>
</feature>
<dbReference type="InterPro" id="IPR004089">
    <property type="entry name" value="MCPsignal_dom"/>
</dbReference>
<keyword evidence="6" id="KW-0472">Membrane</keyword>
<keyword evidence="1" id="KW-0145">Chemotaxis</keyword>
<evidence type="ECO:0000256" key="6">
    <source>
        <dbReference type="SAM" id="Phobius"/>
    </source>
</evidence>
<dbReference type="PROSITE" id="PS50111">
    <property type="entry name" value="CHEMOTAXIS_TRANSDUC_2"/>
    <property type="match status" value="1"/>
</dbReference>
<dbReference type="CDD" id="cd11386">
    <property type="entry name" value="MCP_signal"/>
    <property type="match status" value="1"/>
</dbReference>
<dbReference type="SMART" id="SM00283">
    <property type="entry name" value="MA"/>
    <property type="match status" value="1"/>
</dbReference>
<feature type="region of interest" description="Disordered" evidence="5">
    <location>
        <begin position="729"/>
        <end position="751"/>
    </location>
</feature>
<dbReference type="PANTHER" id="PTHR43531:SF11">
    <property type="entry name" value="METHYL-ACCEPTING CHEMOTAXIS PROTEIN 3"/>
    <property type="match status" value="1"/>
</dbReference>
<name>A0A1W2ET41_9HYPH</name>
<proteinExistence type="inferred from homology"/>
<keyword evidence="4" id="KW-0175">Coiled coil</keyword>
<evidence type="ECO:0000256" key="1">
    <source>
        <dbReference type="ARBA" id="ARBA00022500"/>
    </source>
</evidence>
<dbReference type="EMBL" id="FWXR01000033">
    <property type="protein sequence ID" value="SMD12884.1"/>
    <property type="molecule type" value="Genomic_DNA"/>
</dbReference>
<dbReference type="GO" id="GO:0007165">
    <property type="term" value="P:signal transduction"/>
    <property type="evidence" value="ECO:0007669"/>
    <property type="project" value="UniProtKB-KW"/>
</dbReference>
<dbReference type="Proteomes" id="UP000192656">
    <property type="component" value="Unassembled WGS sequence"/>
</dbReference>
<feature type="transmembrane region" description="Helical" evidence="6">
    <location>
        <begin position="324"/>
        <end position="343"/>
    </location>
</feature>
<dbReference type="STRING" id="937218.SAMN06297251_13323"/>
<dbReference type="SUPFAM" id="SSF58104">
    <property type="entry name" value="Methyl-accepting chemotaxis protein (MCP) signaling domain"/>
    <property type="match status" value="1"/>
</dbReference>
<dbReference type="PANTHER" id="PTHR43531">
    <property type="entry name" value="PROTEIN ICFG"/>
    <property type="match status" value="1"/>
</dbReference>
<dbReference type="InterPro" id="IPR051310">
    <property type="entry name" value="MCP_chemotaxis"/>
</dbReference>
<dbReference type="Gene3D" id="1.10.287.950">
    <property type="entry name" value="Methyl-accepting chemotaxis protein"/>
    <property type="match status" value="1"/>
</dbReference>
<dbReference type="GO" id="GO:0016020">
    <property type="term" value="C:membrane"/>
    <property type="evidence" value="ECO:0007669"/>
    <property type="project" value="InterPro"/>
</dbReference>
<keyword evidence="3" id="KW-0807">Transducer</keyword>
<protein>
    <submittedName>
        <fullName evidence="9">Methyl-accepting chemotaxis protein</fullName>
    </submittedName>
</protein>